<dbReference type="AlphaFoldDB" id="A0A1X6MPG8"/>
<evidence type="ECO:0000313" key="3">
    <source>
        <dbReference type="Proteomes" id="UP000194127"/>
    </source>
</evidence>
<organism evidence="2 3">
    <name type="scientific">Postia placenta MAD-698-R-SB12</name>
    <dbReference type="NCBI Taxonomy" id="670580"/>
    <lineage>
        <taxon>Eukaryota</taxon>
        <taxon>Fungi</taxon>
        <taxon>Dikarya</taxon>
        <taxon>Basidiomycota</taxon>
        <taxon>Agaricomycotina</taxon>
        <taxon>Agaricomycetes</taxon>
        <taxon>Polyporales</taxon>
        <taxon>Adustoporiaceae</taxon>
        <taxon>Rhodonia</taxon>
    </lineage>
</organism>
<protein>
    <submittedName>
        <fullName evidence="2">Uncharacterized protein</fullName>
    </submittedName>
</protein>
<dbReference type="RefSeq" id="XP_024334827.1">
    <property type="nucleotide sequence ID" value="XM_024479833.1"/>
</dbReference>
<dbReference type="GeneID" id="36324783"/>
<feature type="region of interest" description="Disordered" evidence="1">
    <location>
        <begin position="1"/>
        <end position="142"/>
    </location>
</feature>
<name>A0A1X6MPG8_9APHY</name>
<evidence type="ECO:0000313" key="2">
    <source>
        <dbReference type="EMBL" id="OSX58033.1"/>
    </source>
</evidence>
<gene>
    <name evidence="2" type="ORF">POSPLADRAFT_1049756</name>
</gene>
<dbReference type="EMBL" id="KZ110606">
    <property type="protein sequence ID" value="OSX58033.1"/>
    <property type="molecule type" value="Genomic_DNA"/>
</dbReference>
<dbReference type="STRING" id="670580.A0A1X6MPG8"/>
<feature type="compositionally biased region" description="Polar residues" evidence="1">
    <location>
        <begin position="54"/>
        <end position="64"/>
    </location>
</feature>
<dbReference type="OrthoDB" id="3070110at2759"/>
<sequence length="161" mass="17300">MATPSTGRQNSRFSSLNVFKFASSPKPPPLPPKDIHYMPNPSLPSLNHSLSPDSFASQPATPLSAQYGGLTRTPSPSPSYAPSRMTMSPASSSSALSPESAGFRRGLQKLSSFGRRPRTPKSPERDLAALQPPDPVEDPSISLPWNFQLQWTATNMGHEAG</sequence>
<reference evidence="2 3" key="1">
    <citation type="submission" date="2017-04" db="EMBL/GenBank/DDBJ databases">
        <title>Genome Sequence of the Model Brown-Rot Fungus Postia placenta SB12.</title>
        <authorList>
            <consortium name="DOE Joint Genome Institute"/>
            <person name="Gaskell J."/>
            <person name="Kersten P."/>
            <person name="Larrondo L.F."/>
            <person name="Canessa P."/>
            <person name="Martinez D."/>
            <person name="Hibbett D."/>
            <person name="Schmoll M."/>
            <person name="Kubicek C.P."/>
            <person name="Martinez A.T."/>
            <person name="Yadav J."/>
            <person name="Master E."/>
            <person name="Magnuson J.K."/>
            <person name="James T."/>
            <person name="Yaver D."/>
            <person name="Berka R."/>
            <person name="Labutti K."/>
            <person name="Lipzen A."/>
            <person name="Aerts A."/>
            <person name="Barry K."/>
            <person name="Henrissat B."/>
            <person name="Blanchette R."/>
            <person name="Grigoriev I."/>
            <person name="Cullen D."/>
        </authorList>
    </citation>
    <scope>NUCLEOTIDE SEQUENCE [LARGE SCALE GENOMIC DNA]</scope>
    <source>
        <strain evidence="2 3">MAD-698-R-SB12</strain>
    </source>
</reference>
<feature type="compositionally biased region" description="Low complexity" evidence="1">
    <location>
        <begin position="39"/>
        <end position="52"/>
    </location>
</feature>
<feature type="compositionally biased region" description="Polar residues" evidence="1">
    <location>
        <begin position="1"/>
        <end position="17"/>
    </location>
</feature>
<keyword evidence="3" id="KW-1185">Reference proteome</keyword>
<proteinExistence type="predicted"/>
<evidence type="ECO:0000256" key="1">
    <source>
        <dbReference type="SAM" id="MobiDB-lite"/>
    </source>
</evidence>
<feature type="compositionally biased region" description="Low complexity" evidence="1">
    <location>
        <begin position="81"/>
        <end position="101"/>
    </location>
</feature>
<accession>A0A1X6MPG8</accession>
<dbReference type="Proteomes" id="UP000194127">
    <property type="component" value="Unassembled WGS sequence"/>
</dbReference>